<dbReference type="EMBL" id="JACHGT010000007">
    <property type="protein sequence ID" value="MBB6035762.1"/>
    <property type="molecule type" value="Genomic_DNA"/>
</dbReference>
<keyword evidence="2" id="KW-1185">Reference proteome</keyword>
<accession>A0A841FQC9</accession>
<dbReference type="InterPro" id="IPR052036">
    <property type="entry name" value="Hydrolase/PRTase-associated"/>
</dbReference>
<dbReference type="CDD" id="cd14728">
    <property type="entry name" value="Ere-like"/>
    <property type="match status" value="1"/>
</dbReference>
<dbReference type="PIRSF" id="PIRSF036794">
    <property type="entry name" value="UCP_erythr_ester"/>
    <property type="match status" value="1"/>
</dbReference>
<dbReference type="Proteomes" id="UP000548476">
    <property type="component" value="Unassembled WGS sequence"/>
</dbReference>
<dbReference type="SUPFAM" id="SSF159501">
    <property type="entry name" value="EreA/ChaN-like"/>
    <property type="match status" value="1"/>
</dbReference>
<dbReference type="EC" id="3.1.1.-" evidence="1"/>
<dbReference type="GO" id="GO:0016787">
    <property type="term" value="F:hydrolase activity"/>
    <property type="evidence" value="ECO:0007669"/>
    <property type="project" value="UniProtKB-KW"/>
</dbReference>
<evidence type="ECO:0000313" key="2">
    <source>
        <dbReference type="Proteomes" id="UP000548476"/>
    </source>
</evidence>
<dbReference type="GO" id="GO:0046677">
    <property type="term" value="P:response to antibiotic"/>
    <property type="evidence" value="ECO:0007669"/>
    <property type="project" value="InterPro"/>
</dbReference>
<dbReference type="AlphaFoldDB" id="A0A841FQC9"/>
<dbReference type="InterPro" id="IPR007815">
    <property type="entry name" value="Emycin_Estase"/>
</dbReference>
<proteinExistence type="predicted"/>
<dbReference type="RefSeq" id="WP_203686740.1">
    <property type="nucleotide sequence ID" value="NZ_BONT01000075.1"/>
</dbReference>
<gene>
    <name evidence="1" type="ORF">HNR73_003626</name>
</gene>
<dbReference type="Pfam" id="PF05139">
    <property type="entry name" value="Erythro_esteras"/>
    <property type="match status" value="1"/>
</dbReference>
<reference evidence="1 2" key="1">
    <citation type="submission" date="2020-08" db="EMBL/GenBank/DDBJ databases">
        <title>Genomic Encyclopedia of Type Strains, Phase IV (KMG-IV): sequencing the most valuable type-strain genomes for metagenomic binning, comparative biology and taxonomic classification.</title>
        <authorList>
            <person name="Goeker M."/>
        </authorList>
    </citation>
    <scope>NUCLEOTIDE SEQUENCE [LARGE SCALE GENOMIC DNA]</scope>
    <source>
        <strain evidence="1 2">YIM 65646</strain>
    </source>
</reference>
<dbReference type="Gene3D" id="3.30.1870.10">
    <property type="entry name" value="EreA-like, domain 2"/>
    <property type="match status" value="1"/>
</dbReference>
<dbReference type="Gene3D" id="3.40.1660.10">
    <property type="entry name" value="EreA-like (biosynthetic domain)"/>
    <property type="match status" value="1"/>
</dbReference>
<name>A0A841FQC9_9ACTN</name>
<keyword evidence="1" id="KW-0378">Hydrolase</keyword>
<dbReference type="PANTHER" id="PTHR31299">
    <property type="entry name" value="ESTERASE, PUTATIVE (AFU_ORTHOLOGUE AFUA_1G05850)-RELATED"/>
    <property type="match status" value="1"/>
</dbReference>
<dbReference type="InterPro" id="IPR014622">
    <property type="entry name" value="UCP036794_erythomycin"/>
</dbReference>
<protein>
    <submittedName>
        <fullName evidence="1">Erythromycin esterase</fullName>
        <ecNumber evidence="1">3.1.1.-</ecNumber>
    </submittedName>
</protein>
<evidence type="ECO:0000313" key="1">
    <source>
        <dbReference type="EMBL" id="MBB6035762.1"/>
    </source>
</evidence>
<comment type="caution">
    <text evidence="1">The sequence shown here is derived from an EMBL/GenBank/DDBJ whole genome shotgun (WGS) entry which is preliminary data.</text>
</comment>
<dbReference type="PANTHER" id="PTHR31299:SF0">
    <property type="entry name" value="ESTERASE, PUTATIVE (AFU_ORTHOLOGUE AFUA_1G05850)-RELATED"/>
    <property type="match status" value="1"/>
</dbReference>
<sequence>MPTTSPSTEVTGWLSRNAVRLTGLEPGTDLTDLKGLTDVLGGARIVGLGESTHGTAEFFRLKHRLVEYLVTEHGCTVFAMEASASAAADVDAYIRYGTGDAAEVLAGLGFWTWRTAEVLALFEWLRAHNRDLPEHRRVRFAGIDPQRCDRSIAALEGFLSGPGDPLRVLGTADPGSRPDPERRLFHQAGELLDRVTRADGGPEALRHARILVRAADLVTRPRVAPDPADTVFAARDRYMADAVAEILDADPAATIALWAHNGHLARTRYGGGIAALGSHLAERHGDDYYALGLLFGSGRFRARRMWPWPSWPGAVATNGLGPAPGGTVEATLGKAVPGPHLVDLRAAAAVPAVRDWLAAPHMTRTHGAVVRRRLYRLSMAPVKPAEEFDGLAYVPVSTPSVPLPARE</sequence>
<organism evidence="1 2">
    <name type="scientific">Phytomonospora endophytica</name>
    <dbReference type="NCBI Taxonomy" id="714109"/>
    <lineage>
        <taxon>Bacteria</taxon>
        <taxon>Bacillati</taxon>
        <taxon>Actinomycetota</taxon>
        <taxon>Actinomycetes</taxon>
        <taxon>Micromonosporales</taxon>
        <taxon>Micromonosporaceae</taxon>
        <taxon>Phytomonospora</taxon>
    </lineage>
</organism>